<dbReference type="Gene3D" id="2.30.42.10">
    <property type="match status" value="1"/>
</dbReference>
<dbReference type="InterPro" id="IPR001478">
    <property type="entry name" value="PDZ"/>
</dbReference>
<feature type="domain" description="PDZ" evidence="3">
    <location>
        <begin position="244"/>
        <end position="334"/>
    </location>
</feature>
<accession>A0ABV6RUZ6</accession>
<evidence type="ECO:0000313" key="5">
    <source>
        <dbReference type="Proteomes" id="UP001589896"/>
    </source>
</evidence>
<dbReference type="Proteomes" id="UP001589896">
    <property type="component" value="Unassembled WGS sequence"/>
</dbReference>
<dbReference type="GO" id="GO:0008233">
    <property type="term" value="F:peptidase activity"/>
    <property type="evidence" value="ECO:0007669"/>
    <property type="project" value="UniProtKB-KW"/>
</dbReference>
<dbReference type="Pfam" id="PF13365">
    <property type="entry name" value="Trypsin_2"/>
    <property type="match status" value="1"/>
</dbReference>
<evidence type="ECO:0000256" key="2">
    <source>
        <dbReference type="ARBA" id="ARBA00022801"/>
    </source>
</evidence>
<dbReference type="PROSITE" id="PS51257">
    <property type="entry name" value="PROKAR_LIPOPROTEIN"/>
    <property type="match status" value="1"/>
</dbReference>
<organism evidence="4 5">
    <name type="scientific">Lysobacter korlensis</name>
    <dbReference type="NCBI Taxonomy" id="553636"/>
    <lineage>
        <taxon>Bacteria</taxon>
        <taxon>Pseudomonadati</taxon>
        <taxon>Pseudomonadota</taxon>
        <taxon>Gammaproteobacteria</taxon>
        <taxon>Lysobacterales</taxon>
        <taxon>Lysobacteraceae</taxon>
        <taxon>Lysobacter</taxon>
    </lineage>
</organism>
<dbReference type="InterPro" id="IPR036034">
    <property type="entry name" value="PDZ_sf"/>
</dbReference>
<dbReference type="EC" id="3.4.21.-" evidence="4"/>
<dbReference type="SUPFAM" id="SSF50156">
    <property type="entry name" value="PDZ domain-like"/>
    <property type="match status" value="1"/>
</dbReference>
<comment type="caution">
    <text evidence="4">The sequence shown here is derived from an EMBL/GenBank/DDBJ whole genome shotgun (WGS) entry which is preliminary data.</text>
</comment>
<dbReference type="PROSITE" id="PS50106">
    <property type="entry name" value="PDZ"/>
    <property type="match status" value="1"/>
</dbReference>
<evidence type="ECO:0000313" key="4">
    <source>
        <dbReference type="EMBL" id="MFC0680797.1"/>
    </source>
</evidence>
<keyword evidence="1 4" id="KW-0645">Protease</keyword>
<dbReference type="InterPro" id="IPR001940">
    <property type="entry name" value="Peptidase_S1C"/>
</dbReference>
<dbReference type="SMART" id="SM00228">
    <property type="entry name" value="PDZ"/>
    <property type="match status" value="1"/>
</dbReference>
<keyword evidence="5" id="KW-1185">Reference proteome</keyword>
<evidence type="ECO:0000256" key="1">
    <source>
        <dbReference type="ARBA" id="ARBA00022670"/>
    </source>
</evidence>
<protein>
    <submittedName>
        <fullName evidence="4">S1C family serine protease</fullName>
        <ecNumber evidence="4">3.4.21.-</ecNumber>
    </submittedName>
</protein>
<reference evidence="4 5" key="1">
    <citation type="submission" date="2024-09" db="EMBL/GenBank/DDBJ databases">
        <authorList>
            <person name="Sun Q."/>
            <person name="Mori K."/>
        </authorList>
    </citation>
    <scope>NUCLEOTIDE SEQUENCE [LARGE SCALE GENOMIC DNA]</scope>
    <source>
        <strain evidence="4 5">KCTC 23076</strain>
    </source>
</reference>
<dbReference type="EMBL" id="JBHLTG010000006">
    <property type="protein sequence ID" value="MFC0680797.1"/>
    <property type="molecule type" value="Genomic_DNA"/>
</dbReference>
<dbReference type="PANTHER" id="PTHR43343:SF3">
    <property type="entry name" value="PROTEASE DO-LIKE 8, CHLOROPLASTIC"/>
    <property type="match status" value="1"/>
</dbReference>
<dbReference type="SUPFAM" id="SSF50494">
    <property type="entry name" value="Trypsin-like serine proteases"/>
    <property type="match status" value="1"/>
</dbReference>
<name>A0ABV6RUZ6_9GAMM</name>
<dbReference type="InterPro" id="IPR041489">
    <property type="entry name" value="PDZ_6"/>
</dbReference>
<dbReference type="PANTHER" id="PTHR43343">
    <property type="entry name" value="PEPTIDASE S12"/>
    <property type="match status" value="1"/>
</dbReference>
<dbReference type="RefSeq" id="WP_386672856.1">
    <property type="nucleotide sequence ID" value="NZ_JBHLTG010000006.1"/>
</dbReference>
<dbReference type="Pfam" id="PF17820">
    <property type="entry name" value="PDZ_6"/>
    <property type="match status" value="1"/>
</dbReference>
<dbReference type="PRINTS" id="PR00834">
    <property type="entry name" value="PROTEASES2C"/>
</dbReference>
<gene>
    <name evidence="4" type="ORF">ACFFGH_23450</name>
</gene>
<dbReference type="InterPro" id="IPR051201">
    <property type="entry name" value="Chloro_Bact_Ser_Proteases"/>
</dbReference>
<proteinExistence type="predicted"/>
<dbReference type="GO" id="GO:0006508">
    <property type="term" value="P:proteolysis"/>
    <property type="evidence" value="ECO:0007669"/>
    <property type="project" value="UniProtKB-KW"/>
</dbReference>
<sequence>MNTPSRLGATTKRRRALATVATLPVLAVSLSACMPFGLGTATPPAGAAGGGGGGVDFDGVQSATIQIEAIGTFVDPAEGAFEAAGRGSGFIISPDGIAVTNNHVVVGAGTLEVWRGGDTTDTLNAKVLGSSECLDLAVIDLNGDDYPYFEWRKKDITTAQDVYAAGFPLGDPTFTMTRGIVSKAETAGETPWASIDSVIEHDARIRGGNSGGPLVDPDGRIVGVNYAGNDQHDTNLAIHRDEAMEVVEQLAAGESVLSLGINAQALMGEDGTGLGIWVASVAAGSAADKAGVEPGDLLTRMQGVTLGTQGTMSEYCDVLRTHGQDAALDVELYRPADGLYYRGQFNGEAPIEAVTVLGQDGGNSGGGSGGGTTGDFVNVSDDSGIVTVDVPADWSDIDGSPFTDEAGNSWARLVASTDLDSYFSSWNTPGLAVMASQDALSNMSVDDILNDTTNALPGAGCTEDARDAFEDSYYTGTFSYWTGCGDTGASYLVVAATDMNQSHAIVVAVQANSDADLAVADRALGSFFASF</sequence>
<keyword evidence="2 4" id="KW-0378">Hydrolase</keyword>
<dbReference type="Gene3D" id="2.40.10.120">
    <property type="match status" value="1"/>
</dbReference>
<dbReference type="InterPro" id="IPR009003">
    <property type="entry name" value="Peptidase_S1_PA"/>
</dbReference>
<evidence type="ECO:0000259" key="3">
    <source>
        <dbReference type="PROSITE" id="PS50106"/>
    </source>
</evidence>